<reference evidence="1" key="1">
    <citation type="submission" date="2019-04" db="EMBL/GenBank/DDBJ databases">
        <title>Microbes associate with the intestines of laboratory mice.</title>
        <authorList>
            <person name="Navarre W."/>
            <person name="Wong E."/>
            <person name="Huang K."/>
            <person name="Tropini C."/>
            <person name="Ng K."/>
            <person name="Yu B."/>
        </authorList>
    </citation>
    <scope>NUCLEOTIDE SEQUENCE</scope>
    <source>
        <strain evidence="1">NM01_1-7b</strain>
    </source>
</reference>
<protein>
    <submittedName>
        <fullName evidence="1">Glycosyltransferase family 2 protein</fullName>
    </submittedName>
</protein>
<evidence type="ECO:0000313" key="2">
    <source>
        <dbReference type="Proteomes" id="UP000304953"/>
    </source>
</evidence>
<proteinExistence type="predicted"/>
<comment type="caution">
    <text evidence="1">The sequence shown here is derived from an EMBL/GenBank/DDBJ whole genome shotgun (WGS) entry which is preliminary data.</text>
</comment>
<organism evidence="1 2">
    <name type="scientific">Petralouisia muris</name>
    <dbReference type="NCBI Taxonomy" id="3032872"/>
    <lineage>
        <taxon>Bacteria</taxon>
        <taxon>Bacillati</taxon>
        <taxon>Bacillota</taxon>
        <taxon>Clostridia</taxon>
        <taxon>Lachnospirales</taxon>
        <taxon>Lachnospiraceae</taxon>
        <taxon>Petralouisia</taxon>
    </lineage>
</organism>
<keyword evidence="2" id="KW-1185">Reference proteome</keyword>
<name>A0AC61RVH2_9FIRM</name>
<accession>A0AC61RVH2</accession>
<sequence>MKYGPKDHTFAICAYKESPFLRECIESLKKQTVPTRLIMTTSTENSHIRSLAEEYGIPLFVNHGAAGIANDWNFAYHHCRTRLITLAHQDDMYHPDYVKYMLHDLNRAKHPLIYFTDYNELREGQEVSGNQLLKIKRLMLLPLRIRAFHGSIFVRRRILSMGNPISCPSVTYIREHLPATVFIPGFKSNIDWQAWEMLSRNKGEFVYEKRPLTWHRIHLESETSVSINNGNIRAQEDYAMFLKFWPKWMARFIMRFYIKGEESNTMER</sequence>
<dbReference type="Proteomes" id="UP000304953">
    <property type="component" value="Unassembled WGS sequence"/>
</dbReference>
<gene>
    <name evidence="1" type="ORF">E5329_13100</name>
</gene>
<evidence type="ECO:0000313" key="1">
    <source>
        <dbReference type="EMBL" id="TGY95776.1"/>
    </source>
</evidence>
<dbReference type="EMBL" id="SRYA01000024">
    <property type="protein sequence ID" value="TGY95776.1"/>
    <property type="molecule type" value="Genomic_DNA"/>
</dbReference>